<sequence length="147" mass="16629">MIVVVLTACPVGLRGDLTRWLLEIAPDVFVGHVSARVREKLWERIEGQMRTGKAIMVYSARNEQHLAFRVHNAEWIPKDCEGLELMVRPARSNTETVDSTGMRDESQKSEGNGHQTSEHASMPHGWSNASKYRKAKSMMKRRRAGGQ</sequence>
<name>A0A848D7S2_9BIFI</name>
<feature type="region of interest" description="Disordered" evidence="1">
    <location>
        <begin position="87"/>
        <end position="147"/>
    </location>
</feature>
<dbReference type="Proteomes" id="UP000583419">
    <property type="component" value="Unassembled WGS sequence"/>
</dbReference>
<dbReference type="CDD" id="cd09755">
    <property type="entry name" value="Cas2_I-E"/>
    <property type="match status" value="1"/>
</dbReference>
<dbReference type="AlphaFoldDB" id="A0A848D7S2"/>
<feature type="compositionally biased region" description="Basic residues" evidence="1">
    <location>
        <begin position="131"/>
        <end position="147"/>
    </location>
</feature>
<accession>A0A848D7S2</accession>
<evidence type="ECO:0000256" key="1">
    <source>
        <dbReference type="SAM" id="MobiDB-lite"/>
    </source>
</evidence>
<evidence type="ECO:0000313" key="2">
    <source>
        <dbReference type="EMBL" id="NMF02041.1"/>
    </source>
</evidence>
<organism evidence="2 3">
    <name type="scientific">Bifidobacterium boum</name>
    <dbReference type="NCBI Taxonomy" id="78343"/>
    <lineage>
        <taxon>Bacteria</taxon>
        <taxon>Bacillati</taxon>
        <taxon>Actinomycetota</taxon>
        <taxon>Actinomycetes</taxon>
        <taxon>Bifidobacteriales</taxon>
        <taxon>Bifidobacteriaceae</taxon>
        <taxon>Bifidobacterium</taxon>
    </lineage>
</organism>
<dbReference type="Pfam" id="PF09707">
    <property type="entry name" value="Cas_Cas2CT1978"/>
    <property type="match status" value="1"/>
</dbReference>
<comment type="caution">
    <text evidence="2">The sequence shown here is derived from an EMBL/GenBank/DDBJ whole genome shotgun (WGS) entry which is preliminary data.</text>
</comment>
<evidence type="ECO:0000313" key="3">
    <source>
        <dbReference type="Proteomes" id="UP000583419"/>
    </source>
</evidence>
<dbReference type="InterPro" id="IPR010152">
    <property type="entry name" value="CRISPR-assoc_prot_Cas2_sub"/>
</dbReference>
<dbReference type="EMBL" id="JABAGJ010000003">
    <property type="protein sequence ID" value="NMF02041.1"/>
    <property type="molecule type" value="Genomic_DNA"/>
</dbReference>
<proteinExistence type="predicted"/>
<dbReference type="Gene3D" id="3.30.70.240">
    <property type="match status" value="1"/>
</dbReference>
<dbReference type="RefSeq" id="WP_168973266.1">
    <property type="nucleotide sequence ID" value="NZ_JABAGJ010000003.1"/>
</dbReference>
<gene>
    <name evidence="2" type="primary">cas2e</name>
    <name evidence="2" type="ORF">HF843_02395</name>
</gene>
<reference evidence="2 3" key="1">
    <citation type="submission" date="2020-04" db="EMBL/GenBank/DDBJ databases">
        <authorList>
            <person name="Hitch T.C.A."/>
            <person name="Wylensek D."/>
            <person name="Clavel T."/>
        </authorList>
    </citation>
    <scope>NUCLEOTIDE SEQUENCE [LARGE SCALE GENOMIC DNA]</scope>
    <source>
        <strain evidence="2 3">WCA-130-P53-4B</strain>
    </source>
</reference>
<dbReference type="NCBIfam" id="TIGR01873">
    <property type="entry name" value="cas_CT1978"/>
    <property type="match status" value="1"/>
</dbReference>
<feature type="compositionally biased region" description="Polar residues" evidence="1">
    <location>
        <begin position="109"/>
        <end position="119"/>
    </location>
</feature>
<protein>
    <submittedName>
        <fullName evidence="2">Type I-E CRISPR-associated endoribonuclease Cas2</fullName>
    </submittedName>
</protein>